<feature type="domain" description="Aldehyde dehydrogenase" evidence="8">
    <location>
        <begin position="28"/>
        <end position="441"/>
    </location>
</feature>
<dbReference type="InterPro" id="IPR016161">
    <property type="entry name" value="Ald_DH/histidinol_DH"/>
</dbReference>
<evidence type="ECO:0000256" key="4">
    <source>
        <dbReference type="PIRNR" id="PIRNR036492"/>
    </source>
</evidence>
<evidence type="ECO:0000256" key="3">
    <source>
        <dbReference type="ARBA" id="ARBA00023027"/>
    </source>
</evidence>
<dbReference type="EMBL" id="CP118988">
    <property type="protein sequence ID" value="WED78454.1"/>
    <property type="molecule type" value="Genomic_DNA"/>
</dbReference>
<dbReference type="CDD" id="cd07133">
    <property type="entry name" value="ALDH_CALDH_CalB"/>
    <property type="match status" value="1"/>
</dbReference>
<keyword evidence="2 4" id="KW-0560">Oxidoreductase</keyword>
<name>A0AAX3NWD9_9GAMM</name>
<dbReference type="AlphaFoldDB" id="A0AAX3NWD9"/>
<evidence type="ECO:0000313" key="9">
    <source>
        <dbReference type="EMBL" id="WED78454.1"/>
    </source>
</evidence>
<dbReference type="RefSeq" id="WP_275058063.1">
    <property type="nucleotide sequence ID" value="NZ_CP118988.1"/>
</dbReference>
<dbReference type="GO" id="GO:0006081">
    <property type="term" value="P:aldehyde metabolic process"/>
    <property type="evidence" value="ECO:0007669"/>
    <property type="project" value="InterPro"/>
</dbReference>
<accession>A0AAX3NWD9</accession>
<dbReference type="SUPFAM" id="SSF53720">
    <property type="entry name" value="ALDH-like"/>
    <property type="match status" value="1"/>
</dbReference>
<evidence type="ECO:0000256" key="6">
    <source>
        <dbReference type="PROSITE-ProRule" id="PRU10007"/>
    </source>
</evidence>
<dbReference type="InterPro" id="IPR012394">
    <property type="entry name" value="Aldehyde_DH_NAD(P)"/>
</dbReference>
<dbReference type="InterPro" id="IPR029510">
    <property type="entry name" value="Ald_DH_CS_GLU"/>
</dbReference>
<dbReference type="PANTHER" id="PTHR43570">
    <property type="entry name" value="ALDEHYDE DEHYDROGENASE"/>
    <property type="match status" value="1"/>
</dbReference>
<evidence type="ECO:0000313" key="10">
    <source>
        <dbReference type="Proteomes" id="UP001213721"/>
    </source>
</evidence>
<evidence type="ECO:0000259" key="8">
    <source>
        <dbReference type="Pfam" id="PF00171"/>
    </source>
</evidence>
<feature type="active site" evidence="5 6">
    <location>
        <position position="215"/>
    </location>
</feature>
<dbReference type="PROSITE" id="PS00687">
    <property type="entry name" value="ALDEHYDE_DEHYDR_GLU"/>
    <property type="match status" value="1"/>
</dbReference>
<protein>
    <recommendedName>
        <fullName evidence="4">Aldehyde dehydrogenase</fullName>
    </recommendedName>
</protein>
<gene>
    <name evidence="9" type="ORF">PYU98_09660</name>
</gene>
<dbReference type="GO" id="GO:0005737">
    <property type="term" value="C:cytoplasm"/>
    <property type="evidence" value="ECO:0007669"/>
    <property type="project" value="TreeGrafter"/>
</dbReference>
<dbReference type="Gene3D" id="3.40.605.10">
    <property type="entry name" value="Aldehyde Dehydrogenase, Chain A, domain 1"/>
    <property type="match status" value="1"/>
</dbReference>
<sequence length="472" mass="51605">MMSKTTNTELLSQLTTMKNTHIMAGPASAELRKDRLLRAAKLITENHKAINEALNHDFGHRSDYQSLSVDILTTVTMLRHAAEQVHGWMKPEHVKAPLPGMQTWIEQQPLGVVGIISPWNFPINLAFGPLAGVFAAGNTAMLKPSELTPQTSELLANLIPQYFLPDELQVVLGDADVGQAFSALPFDHLIFTGSTTVGKHVMRAAAENLVPVTLELGGKSPVFIDEDADMALAMARTLTIKTFNAGQICLSPDYLLVPQDKVHELVDTARIFMSQSFPTLQANPDYTAIISPRHFDRLVMLLNDARQKGATVISLAPEGEADFDTTTRKISPHLVLNVSDDMLIMQEEIFGPLLPVKTFSKSSKALSWINAHPRPLAAYYFGNDRVNQANFIANTTSGAVVINDVMTHAAIESLPFGGIGPSGMGAYHGVHGFRRFSHQKPVVVQNAEGESNLRLRAPYQDKTAAILAYLRG</sequence>
<dbReference type="Pfam" id="PF00171">
    <property type="entry name" value="Aldedh"/>
    <property type="match status" value="1"/>
</dbReference>
<reference evidence="9" key="1">
    <citation type="submission" date="2023-02" db="EMBL/GenBank/DDBJ databases">
        <title>The sequence of Aeromonas allosaccharophila K520.</title>
        <authorList>
            <person name="Luo X."/>
        </authorList>
    </citation>
    <scope>NUCLEOTIDE SEQUENCE</scope>
    <source>
        <strain evidence="9">K520</strain>
    </source>
</reference>
<evidence type="ECO:0000256" key="5">
    <source>
        <dbReference type="PIRSR" id="PIRSR036492-1"/>
    </source>
</evidence>
<dbReference type="InterPro" id="IPR015590">
    <property type="entry name" value="Aldehyde_DH_dom"/>
</dbReference>
<dbReference type="PIRSF" id="PIRSF036492">
    <property type="entry name" value="ALDH"/>
    <property type="match status" value="1"/>
</dbReference>
<dbReference type="GO" id="GO:0004029">
    <property type="term" value="F:aldehyde dehydrogenase (NAD+) activity"/>
    <property type="evidence" value="ECO:0007669"/>
    <property type="project" value="TreeGrafter"/>
</dbReference>
<comment type="similarity">
    <text evidence="1 4 7">Belongs to the aldehyde dehydrogenase family.</text>
</comment>
<evidence type="ECO:0000256" key="1">
    <source>
        <dbReference type="ARBA" id="ARBA00009986"/>
    </source>
</evidence>
<dbReference type="PANTHER" id="PTHR43570:SF20">
    <property type="entry name" value="ALDEHYDE DEHYDROGENASE ALDX-RELATED"/>
    <property type="match status" value="1"/>
</dbReference>
<dbReference type="Gene3D" id="3.40.309.10">
    <property type="entry name" value="Aldehyde Dehydrogenase, Chain A, domain 2"/>
    <property type="match status" value="1"/>
</dbReference>
<dbReference type="InterPro" id="IPR016163">
    <property type="entry name" value="Ald_DH_C"/>
</dbReference>
<organism evidence="9 10">
    <name type="scientific">Aeromonas allosaccharophila</name>
    <dbReference type="NCBI Taxonomy" id="656"/>
    <lineage>
        <taxon>Bacteria</taxon>
        <taxon>Pseudomonadati</taxon>
        <taxon>Pseudomonadota</taxon>
        <taxon>Gammaproteobacteria</taxon>
        <taxon>Aeromonadales</taxon>
        <taxon>Aeromonadaceae</taxon>
        <taxon>Aeromonas</taxon>
    </lineage>
</organism>
<proteinExistence type="inferred from homology"/>
<evidence type="ECO:0000256" key="2">
    <source>
        <dbReference type="ARBA" id="ARBA00023002"/>
    </source>
</evidence>
<dbReference type="InterPro" id="IPR016162">
    <property type="entry name" value="Ald_DH_N"/>
</dbReference>
<keyword evidence="3" id="KW-0520">NAD</keyword>
<feature type="active site" evidence="5">
    <location>
        <position position="249"/>
    </location>
</feature>
<evidence type="ECO:0000256" key="7">
    <source>
        <dbReference type="RuleBase" id="RU003345"/>
    </source>
</evidence>
<dbReference type="Proteomes" id="UP001213721">
    <property type="component" value="Chromosome"/>
</dbReference>